<evidence type="ECO:0000256" key="4">
    <source>
        <dbReference type="SAM" id="Phobius"/>
    </source>
</evidence>
<name>A0A5C3N0U2_9AGAM</name>
<evidence type="ECO:0008006" key="7">
    <source>
        <dbReference type="Google" id="ProtNLM"/>
    </source>
</evidence>
<dbReference type="PANTHER" id="PTHR33365:SF11">
    <property type="entry name" value="TAT PATHWAY SIGNAL SEQUENCE"/>
    <property type="match status" value="1"/>
</dbReference>
<evidence type="ECO:0000313" key="6">
    <source>
        <dbReference type="Proteomes" id="UP000305948"/>
    </source>
</evidence>
<keyword evidence="2" id="KW-0560">Oxidoreductase</keyword>
<dbReference type="AlphaFoldDB" id="A0A5C3N0U2"/>
<dbReference type="OrthoDB" id="3687641at2759"/>
<dbReference type="Pfam" id="PF11807">
    <property type="entry name" value="UstYa"/>
    <property type="match status" value="1"/>
</dbReference>
<reference evidence="5 6" key="1">
    <citation type="journal article" date="2019" name="Nat. Ecol. Evol.">
        <title>Megaphylogeny resolves global patterns of mushroom evolution.</title>
        <authorList>
            <person name="Varga T."/>
            <person name="Krizsan K."/>
            <person name="Foldi C."/>
            <person name="Dima B."/>
            <person name="Sanchez-Garcia M."/>
            <person name="Sanchez-Ramirez S."/>
            <person name="Szollosi G.J."/>
            <person name="Szarkandi J.G."/>
            <person name="Papp V."/>
            <person name="Albert L."/>
            <person name="Andreopoulos W."/>
            <person name="Angelini C."/>
            <person name="Antonin V."/>
            <person name="Barry K.W."/>
            <person name="Bougher N.L."/>
            <person name="Buchanan P."/>
            <person name="Buyck B."/>
            <person name="Bense V."/>
            <person name="Catcheside P."/>
            <person name="Chovatia M."/>
            <person name="Cooper J."/>
            <person name="Damon W."/>
            <person name="Desjardin D."/>
            <person name="Finy P."/>
            <person name="Geml J."/>
            <person name="Haridas S."/>
            <person name="Hughes K."/>
            <person name="Justo A."/>
            <person name="Karasinski D."/>
            <person name="Kautmanova I."/>
            <person name="Kiss B."/>
            <person name="Kocsube S."/>
            <person name="Kotiranta H."/>
            <person name="LaButti K.M."/>
            <person name="Lechner B.E."/>
            <person name="Liimatainen K."/>
            <person name="Lipzen A."/>
            <person name="Lukacs Z."/>
            <person name="Mihaltcheva S."/>
            <person name="Morgado L.N."/>
            <person name="Niskanen T."/>
            <person name="Noordeloos M.E."/>
            <person name="Ohm R.A."/>
            <person name="Ortiz-Santana B."/>
            <person name="Ovrebo C."/>
            <person name="Racz N."/>
            <person name="Riley R."/>
            <person name="Savchenko A."/>
            <person name="Shiryaev A."/>
            <person name="Soop K."/>
            <person name="Spirin V."/>
            <person name="Szebenyi C."/>
            <person name="Tomsovsky M."/>
            <person name="Tulloss R.E."/>
            <person name="Uehling J."/>
            <person name="Grigoriev I.V."/>
            <person name="Vagvolgyi C."/>
            <person name="Papp T."/>
            <person name="Martin F.M."/>
            <person name="Miettinen O."/>
            <person name="Hibbett D.S."/>
            <person name="Nagy L.G."/>
        </authorList>
    </citation>
    <scope>NUCLEOTIDE SEQUENCE [LARGE SCALE GENOMIC DNA]</scope>
    <source>
        <strain evidence="5 6">OMC1185</strain>
    </source>
</reference>
<keyword evidence="4" id="KW-1133">Transmembrane helix</keyword>
<keyword evidence="4" id="KW-0472">Membrane</keyword>
<dbReference type="STRING" id="5364.A0A5C3N0U2"/>
<comment type="similarity">
    <text evidence="3">Belongs to the ustYa family.</text>
</comment>
<protein>
    <recommendedName>
        <fullName evidence="7">Tat pathway signal sequence</fullName>
    </recommendedName>
</protein>
<evidence type="ECO:0000256" key="1">
    <source>
        <dbReference type="ARBA" id="ARBA00004685"/>
    </source>
</evidence>
<dbReference type="EMBL" id="ML213513">
    <property type="protein sequence ID" value="TFK50662.1"/>
    <property type="molecule type" value="Genomic_DNA"/>
</dbReference>
<dbReference type="GO" id="GO:0043386">
    <property type="term" value="P:mycotoxin biosynthetic process"/>
    <property type="evidence" value="ECO:0007669"/>
    <property type="project" value="InterPro"/>
</dbReference>
<comment type="pathway">
    <text evidence="1">Mycotoxin biosynthesis.</text>
</comment>
<sequence length="190" mass="21649">MKTPEISRQRLTLVAFFLIAWSVGITYVYLRDRYQAQGQLVWMSASKNKVGMRVSNSVHYSLDSEDAGEEFSRLLPSGGHIVHLSPDNAQGETKNYTVTLFHQLRCLDTIRQDYVAGGASMSPSMMTHHCMNYLRQTIMCRPNLRLESVRFPTGPKSTTTQIYDVVCNDWREVYDAAERNYVASTTVHSK</sequence>
<keyword evidence="6" id="KW-1185">Reference proteome</keyword>
<dbReference type="PANTHER" id="PTHR33365">
    <property type="entry name" value="YALI0B05434P"/>
    <property type="match status" value="1"/>
</dbReference>
<proteinExistence type="inferred from homology"/>
<accession>A0A5C3N0U2</accession>
<dbReference type="GO" id="GO:0016491">
    <property type="term" value="F:oxidoreductase activity"/>
    <property type="evidence" value="ECO:0007669"/>
    <property type="project" value="UniProtKB-KW"/>
</dbReference>
<gene>
    <name evidence="5" type="ORF">OE88DRAFT_282906</name>
</gene>
<evidence type="ECO:0000256" key="3">
    <source>
        <dbReference type="ARBA" id="ARBA00035112"/>
    </source>
</evidence>
<feature type="transmembrane region" description="Helical" evidence="4">
    <location>
        <begin position="12"/>
        <end position="30"/>
    </location>
</feature>
<evidence type="ECO:0000313" key="5">
    <source>
        <dbReference type="EMBL" id="TFK50662.1"/>
    </source>
</evidence>
<organism evidence="5 6">
    <name type="scientific">Heliocybe sulcata</name>
    <dbReference type="NCBI Taxonomy" id="5364"/>
    <lineage>
        <taxon>Eukaryota</taxon>
        <taxon>Fungi</taxon>
        <taxon>Dikarya</taxon>
        <taxon>Basidiomycota</taxon>
        <taxon>Agaricomycotina</taxon>
        <taxon>Agaricomycetes</taxon>
        <taxon>Gloeophyllales</taxon>
        <taxon>Gloeophyllaceae</taxon>
        <taxon>Heliocybe</taxon>
    </lineage>
</organism>
<dbReference type="InterPro" id="IPR021765">
    <property type="entry name" value="UstYa-like"/>
</dbReference>
<keyword evidence="4" id="KW-0812">Transmembrane</keyword>
<dbReference type="Proteomes" id="UP000305948">
    <property type="component" value="Unassembled WGS sequence"/>
</dbReference>
<evidence type="ECO:0000256" key="2">
    <source>
        <dbReference type="ARBA" id="ARBA00023002"/>
    </source>
</evidence>